<keyword evidence="6" id="KW-0046">Antibiotic resistance</keyword>
<keyword evidence="4 6" id="KW-1133">Transmembrane helix</keyword>
<feature type="transmembrane region" description="Helical" evidence="6">
    <location>
        <begin position="50"/>
        <end position="69"/>
    </location>
</feature>
<accession>A0A4R2LL40</accession>
<dbReference type="GO" id="GO:0050071">
    <property type="term" value="F:phosphatidylglycerol lysyltransferase activity"/>
    <property type="evidence" value="ECO:0007669"/>
    <property type="project" value="UniProtKB-EC"/>
</dbReference>
<comment type="similarity">
    <text evidence="6">Belongs to the LPG synthase family.</text>
</comment>
<evidence type="ECO:0000313" key="7">
    <source>
        <dbReference type="EMBL" id="TCO84066.1"/>
    </source>
</evidence>
<keyword evidence="5 6" id="KW-0472">Membrane</keyword>
<dbReference type="GO" id="GO:0006629">
    <property type="term" value="P:lipid metabolic process"/>
    <property type="evidence" value="ECO:0007669"/>
    <property type="project" value="UniProtKB-KW"/>
</dbReference>
<comment type="catalytic activity">
    <reaction evidence="6">
        <text>L-lysyl-tRNA(Lys) + a 1,2-diacyl-sn-glycero-3-phospho-(1'-sn-glycerol) = a 1,2-diacyl-sn-glycero-3-phospho-1'-(3'-O-L-lysyl)-sn-glycerol + tRNA(Lys)</text>
        <dbReference type="Rhea" id="RHEA:10668"/>
        <dbReference type="Rhea" id="RHEA-COMP:9696"/>
        <dbReference type="Rhea" id="RHEA-COMP:9697"/>
        <dbReference type="ChEBI" id="CHEBI:64716"/>
        <dbReference type="ChEBI" id="CHEBI:75792"/>
        <dbReference type="ChEBI" id="CHEBI:78442"/>
        <dbReference type="ChEBI" id="CHEBI:78529"/>
        <dbReference type="EC" id="2.3.2.3"/>
    </reaction>
</comment>
<protein>
    <recommendedName>
        <fullName evidence="6">Phosphatidylglycerol lysyltransferase</fullName>
        <ecNumber evidence="6">2.3.2.3</ecNumber>
    </recommendedName>
    <alternativeName>
        <fullName evidence="6">Lysylphosphatidylglycerol synthase</fullName>
    </alternativeName>
</protein>
<comment type="subcellular location">
    <subcellularLocation>
        <location evidence="1 6">Cell membrane</location>
        <topology evidence="1 6">Multi-pass membrane protein</topology>
    </subcellularLocation>
</comment>
<keyword evidence="3 6" id="KW-0812">Transmembrane</keyword>
<dbReference type="EC" id="2.3.2.3" evidence="6"/>
<dbReference type="InterPro" id="IPR022791">
    <property type="entry name" value="L-PG_synthase/AglD"/>
</dbReference>
<feature type="transmembrane region" description="Helical" evidence="6">
    <location>
        <begin position="161"/>
        <end position="182"/>
    </location>
</feature>
<evidence type="ECO:0000256" key="2">
    <source>
        <dbReference type="ARBA" id="ARBA00022475"/>
    </source>
</evidence>
<dbReference type="EMBL" id="SLXA01000010">
    <property type="protein sequence ID" value="TCO84066.1"/>
    <property type="molecule type" value="Genomic_DNA"/>
</dbReference>
<reference evidence="7 8" key="1">
    <citation type="submission" date="2019-03" db="EMBL/GenBank/DDBJ databases">
        <title>Genomic Encyclopedia of Type Strains, Phase IV (KMG-IV): sequencing the most valuable type-strain genomes for metagenomic binning, comparative biology and taxonomic classification.</title>
        <authorList>
            <person name="Goeker M."/>
        </authorList>
    </citation>
    <scope>NUCLEOTIDE SEQUENCE [LARGE SCALE GENOMIC DNA]</scope>
    <source>
        <strain evidence="7 8">DSM 28559</strain>
    </source>
</reference>
<keyword evidence="6" id="KW-0443">Lipid metabolism</keyword>
<organism evidence="7 8">
    <name type="scientific">Frisingicoccus caecimuris</name>
    <dbReference type="NCBI Taxonomy" id="1796636"/>
    <lineage>
        <taxon>Bacteria</taxon>
        <taxon>Bacillati</taxon>
        <taxon>Bacillota</taxon>
        <taxon>Clostridia</taxon>
        <taxon>Lachnospirales</taxon>
        <taxon>Lachnospiraceae</taxon>
        <taxon>Frisingicoccus</taxon>
    </lineage>
</organism>
<dbReference type="GO" id="GO:0005886">
    <property type="term" value="C:plasma membrane"/>
    <property type="evidence" value="ECO:0007669"/>
    <property type="project" value="UniProtKB-SubCell"/>
</dbReference>
<dbReference type="PANTHER" id="PTHR37693">
    <property type="entry name" value="PHOSPHATIDYLGLYCEROL LYSYLTRANSFERASE"/>
    <property type="match status" value="1"/>
</dbReference>
<dbReference type="Proteomes" id="UP000295711">
    <property type="component" value="Unassembled WGS sequence"/>
</dbReference>
<keyword evidence="2" id="KW-1003">Cell membrane</keyword>
<dbReference type="GO" id="GO:0046677">
    <property type="term" value="P:response to antibiotic"/>
    <property type="evidence" value="ECO:0007669"/>
    <property type="project" value="UniProtKB-KW"/>
</dbReference>
<comment type="function">
    <text evidence="6">Catalyzes the transfer of a lysyl group from L-lysyl-tRNA(Lys) to membrane-bound phosphatidylglycerol (PG), which produces lysylphosphatidylglycerol (LPG), a major component of the bacterial membrane with a positive net charge. LPG synthesis contributes to bacterial virulence as it is involved in the resistance mechanism against cationic antimicrobial peptides (CAMP) produces by the host's immune system (defensins, cathelicidins) and by the competing microorganisms.</text>
</comment>
<feature type="transmembrane region" description="Helical" evidence="6">
    <location>
        <begin position="12"/>
        <end position="30"/>
    </location>
</feature>
<evidence type="ECO:0000256" key="4">
    <source>
        <dbReference type="ARBA" id="ARBA00022989"/>
    </source>
</evidence>
<feature type="transmembrane region" description="Helical" evidence="6">
    <location>
        <begin position="118"/>
        <end position="149"/>
    </location>
</feature>
<sequence length="345" mass="38378">MPFNNEKKASYGRNLILMLLLTIITLTAILKGNDMNHLISTLKTADGLWLLFGLCCMFVFVSCEGLNMYQISRSLGWPLGFSRCEQYAFIGFYFSSITPSSSGGQPVQMYYMKKDHICLANSSVMILFIVFVYQMAMLLLAGIMALIYPNLALRTAGHLKYLLPFGLVMNGGAAILMALFLCSEKLVQKILLFSLRAGAWFHLVKHPQESQQRILTELKQYHHSAQLIRQKPLLFLRVLLTSLLQMAALSSVPYCTYRALGYYNFSVGELVTCQSILTVSASAIPTPGAVGAAEGGFLFAFKDIFDAGSIKTAMLLSRGISLYLFLLISFCVCMAVQIRISRSKH</sequence>
<gene>
    <name evidence="6" type="primary">mprF</name>
    <name evidence="7" type="ORF">EV212_11089</name>
</gene>
<dbReference type="NCBIfam" id="TIGR00374">
    <property type="entry name" value="flippase-like domain"/>
    <property type="match status" value="1"/>
</dbReference>
<evidence type="ECO:0000256" key="3">
    <source>
        <dbReference type="ARBA" id="ARBA00022692"/>
    </source>
</evidence>
<dbReference type="Pfam" id="PF03706">
    <property type="entry name" value="LPG_synthase_TM"/>
    <property type="match status" value="1"/>
</dbReference>
<feature type="transmembrane region" description="Helical" evidence="6">
    <location>
        <begin position="320"/>
        <end position="340"/>
    </location>
</feature>
<proteinExistence type="inferred from homology"/>
<dbReference type="OrthoDB" id="9810654at2"/>
<evidence type="ECO:0000256" key="5">
    <source>
        <dbReference type="ARBA" id="ARBA00023136"/>
    </source>
</evidence>
<dbReference type="AlphaFoldDB" id="A0A4R2LL40"/>
<keyword evidence="6" id="KW-0808">Transferase</keyword>
<evidence type="ECO:0000313" key="8">
    <source>
        <dbReference type="Proteomes" id="UP000295711"/>
    </source>
</evidence>
<comment type="caution">
    <text evidence="7">The sequence shown here is derived from an EMBL/GenBank/DDBJ whole genome shotgun (WGS) entry which is preliminary data.</text>
</comment>
<dbReference type="PANTHER" id="PTHR37693:SF1">
    <property type="entry name" value="INTEGRAL MEMBRANE PROTEIN"/>
    <property type="match status" value="1"/>
</dbReference>
<evidence type="ECO:0000256" key="6">
    <source>
        <dbReference type="RuleBase" id="RU363042"/>
    </source>
</evidence>
<feature type="transmembrane region" description="Helical" evidence="6">
    <location>
        <begin position="234"/>
        <end position="254"/>
    </location>
</feature>
<dbReference type="RefSeq" id="WP_132092724.1">
    <property type="nucleotide sequence ID" value="NZ_JANKAQ010000011.1"/>
</dbReference>
<name>A0A4R2LL40_9FIRM</name>
<evidence type="ECO:0000256" key="1">
    <source>
        <dbReference type="ARBA" id="ARBA00004651"/>
    </source>
</evidence>
<keyword evidence="8" id="KW-1185">Reference proteome</keyword>